<dbReference type="PROSITE" id="PS50883">
    <property type="entry name" value="EAL"/>
    <property type="match status" value="1"/>
</dbReference>
<dbReference type="InterPro" id="IPR000014">
    <property type="entry name" value="PAS"/>
</dbReference>
<dbReference type="Pfam" id="PF00990">
    <property type="entry name" value="GGDEF"/>
    <property type="match status" value="1"/>
</dbReference>
<dbReference type="CDD" id="cd12915">
    <property type="entry name" value="PDC2_DGC_like"/>
    <property type="match status" value="1"/>
</dbReference>
<dbReference type="EMBL" id="JAQQLI010000007">
    <property type="protein sequence ID" value="MDC7785418.1"/>
    <property type="molecule type" value="Genomic_DNA"/>
</dbReference>
<evidence type="ECO:0000256" key="1">
    <source>
        <dbReference type="SAM" id="Coils"/>
    </source>
</evidence>
<dbReference type="InterPro" id="IPR052155">
    <property type="entry name" value="Biofilm_reg_signaling"/>
</dbReference>
<evidence type="ECO:0000313" key="5">
    <source>
        <dbReference type="Proteomes" id="UP001165652"/>
    </source>
</evidence>
<evidence type="ECO:0000259" key="2">
    <source>
        <dbReference type="PROSITE" id="PS50883"/>
    </source>
</evidence>
<dbReference type="Gene3D" id="3.20.20.450">
    <property type="entry name" value="EAL domain"/>
    <property type="match status" value="1"/>
</dbReference>
<keyword evidence="5" id="KW-1185">Reference proteome</keyword>
<dbReference type="CDD" id="cd01949">
    <property type="entry name" value="GGDEF"/>
    <property type="match status" value="1"/>
</dbReference>
<dbReference type="SUPFAM" id="SSF141868">
    <property type="entry name" value="EAL domain-like"/>
    <property type="match status" value="1"/>
</dbReference>
<dbReference type="PANTHER" id="PTHR44757">
    <property type="entry name" value="DIGUANYLATE CYCLASE DGCP"/>
    <property type="match status" value="1"/>
</dbReference>
<dbReference type="RefSeq" id="WP_272776262.1">
    <property type="nucleotide sequence ID" value="NZ_JAQQLI010000007.1"/>
</dbReference>
<keyword evidence="1" id="KW-0175">Coiled coil</keyword>
<feature type="coiled-coil region" evidence="1">
    <location>
        <begin position="328"/>
        <end position="355"/>
    </location>
</feature>
<dbReference type="SUPFAM" id="SSF55073">
    <property type="entry name" value="Nucleotide cyclase"/>
    <property type="match status" value="1"/>
</dbReference>
<dbReference type="InterPro" id="IPR000160">
    <property type="entry name" value="GGDEF_dom"/>
</dbReference>
<dbReference type="InterPro" id="IPR029787">
    <property type="entry name" value="Nucleotide_cyclase"/>
</dbReference>
<dbReference type="InterPro" id="IPR001633">
    <property type="entry name" value="EAL_dom"/>
</dbReference>
<dbReference type="PANTHER" id="PTHR44757:SF2">
    <property type="entry name" value="BIOFILM ARCHITECTURE MAINTENANCE PROTEIN MBAA"/>
    <property type="match status" value="1"/>
</dbReference>
<evidence type="ECO:0000259" key="3">
    <source>
        <dbReference type="PROSITE" id="PS50887"/>
    </source>
</evidence>
<comment type="caution">
    <text evidence="4">The sequence shown here is derived from an EMBL/GenBank/DDBJ whole genome shotgun (WGS) entry which is preliminary data.</text>
</comment>
<feature type="domain" description="EAL" evidence="2">
    <location>
        <begin position="645"/>
        <end position="895"/>
    </location>
</feature>
<feature type="domain" description="GGDEF" evidence="3">
    <location>
        <begin position="502"/>
        <end position="636"/>
    </location>
</feature>
<dbReference type="CDD" id="cd00130">
    <property type="entry name" value="PAS"/>
    <property type="match status" value="1"/>
</dbReference>
<dbReference type="SMART" id="SM00091">
    <property type="entry name" value="PAS"/>
    <property type="match status" value="2"/>
</dbReference>
<dbReference type="Gene3D" id="3.30.450.20">
    <property type="entry name" value="PAS domain"/>
    <property type="match status" value="3"/>
</dbReference>
<dbReference type="SMART" id="SM00052">
    <property type="entry name" value="EAL"/>
    <property type="match status" value="1"/>
</dbReference>
<organism evidence="4 5">
    <name type="scientific">Rhodoplanes tepidamans</name>
    <name type="common">Rhodoplanes cryptolactis</name>
    <dbReference type="NCBI Taxonomy" id="200616"/>
    <lineage>
        <taxon>Bacteria</taxon>
        <taxon>Pseudomonadati</taxon>
        <taxon>Pseudomonadota</taxon>
        <taxon>Alphaproteobacteria</taxon>
        <taxon>Hyphomicrobiales</taxon>
        <taxon>Nitrobacteraceae</taxon>
        <taxon>Rhodoplanes</taxon>
    </lineage>
</organism>
<reference evidence="4" key="2">
    <citation type="submission" date="2023-02" db="EMBL/GenBank/DDBJ databases">
        <authorList>
            <person name="Rayyan A."/>
            <person name="Meyer T."/>
            <person name="Kyndt J.A."/>
        </authorList>
    </citation>
    <scope>NUCLEOTIDE SEQUENCE</scope>
    <source>
        <strain evidence="4">DSM 9987</strain>
    </source>
</reference>
<evidence type="ECO:0000313" key="4">
    <source>
        <dbReference type="EMBL" id="MDC7785418.1"/>
    </source>
</evidence>
<dbReference type="Proteomes" id="UP001165652">
    <property type="component" value="Unassembled WGS sequence"/>
</dbReference>
<dbReference type="Pfam" id="PF00563">
    <property type="entry name" value="EAL"/>
    <property type="match status" value="1"/>
</dbReference>
<dbReference type="Gene3D" id="3.30.70.270">
    <property type="match status" value="1"/>
</dbReference>
<accession>A0ABT5J7C6</accession>
<proteinExistence type="predicted"/>
<reference evidence="4" key="1">
    <citation type="journal article" date="2023" name="Microbiol Resour">
        <title>Genome Sequences of Rhodoplanes serenus and Two Thermotolerant Strains, Rhodoplanes tepidamans and 'Rhodoplanes cryptolactis,' Further Refine the Genus.</title>
        <authorList>
            <person name="Rayyan A.A."/>
            <person name="Kyndt J.A."/>
        </authorList>
    </citation>
    <scope>NUCLEOTIDE SEQUENCE</scope>
    <source>
        <strain evidence="4">DSM 9987</strain>
    </source>
</reference>
<dbReference type="InterPro" id="IPR035965">
    <property type="entry name" value="PAS-like_dom_sf"/>
</dbReference>
<gene>
    <name evidence="4" type="ORF">PQJ73_06970</name>
</gene>
<dbReference type="InterPro" id="IPR035919">
    <property type="entry name" value="EAL_sf"/>
</dbReference>
<dbReference type="SMART" id="SM00267">
    <property type="entry name" value="GGDEF"/>
    <property type="match status" value="1"/>
</dbReference>
<dbReference type="SUPFAM" id="SSF55785">
    <property type="entry name" value="PYP-like sensor domain (PAS domain)"/>
    <property type="match status" value="1"/>
</dbReference>
<sequence length="900" mass="97275">MLRRRRTAFALLTACAGIVIGLSAMAIGITVEYLRKDAIRAAERESTNATLAVGDHLMRVIGPLDGLLSELRDVVPSLGIATPAEFGAFFSGELQRQFLGDRLRREGHAGVLAIVAADGTVIQASPEAARPELSVIVEEHLRRSDRTGGYGLMASPPVASRAAGQPMIYLGRRVAGSLGSHVGIVVIGLPAASLDRFYDGFPALPGQSFVISRADGTLLANRPELTQILGPSMPEGSAWYDTVAQGGGTYRVPAGNGRGDNIIVAVHLIPDTPFVVSSGMLESSALAEWRSHAVRIGAGALLAFVCAIGLLWALKWQFDRVFASEKSLVEREARLEEQSAELAQVAARLDAAVNNMSHGLCMYDADGRLVVCNAPYRQMYRLSAEDAQPGTTIAQLLERRIAVGTFQGDPQARIAEVHSAVLEGHAGWFITELADERVIAMTVSPLAGGGFVSVHEDITERTRAETRIAHLARHDPLTDLPNRLLFRERMDEAIARLDHTGRGFAAFIFDIDLFKSVNDTLGHSGGDALLKAVAGRLRTCIGAADTVGRIGGDEFAVIQIADADPQEAATLLAQRLLEELRAPYEIQGKQIVIGISIGIAVAPRDGRELSRILRNADLALYRAKGDGRGCWRFFEPAMDADLRLQREFEFRLREALPRQEFEIHYQPIVDLGTYRPCTVEALVRWRHPELGLIPPDKFIPVAEETGLIIPLGEWILDAACHTGATWPDHVRLAVNLSAIQFRSGNLVDAVRGALARSGLPAARLELEITESVLLQKDHGTLAVLHELAGLGVHIVLDDFGTGYSSLSYLQLFPFSKIKIDKSFVADLSSRTDCAAIVSTVTNLAKALDMGTTAEGVETWEQVTLLRAVGCREAQGWLFGRPVPAVALCFEAAPFRAEAAA</sequence>
<dbReference type="InterPro" id="IPR043128">
    <property type="entry name" value="Rev_trsase/Diguanyl_cyclase"/>
</dbReference>
<protein>
    <submittedName>
        <fullName evidence="4">EAL domain-containing protein</fullName>
    </submittedName>
</protein>
<dbReference type="Pfam" id="PF12860">
    <property type="entry name" value="PAS_7"/>
    <property type="match status" value="1"/>
</dbReference>
<dbReference type="PROSITE" id="PS50887">
    <property type="entry name" value="GGDEF"/>
    <property type="match status" value="1"/>
</dbReference>
<name>A0ABT5J7C6_RHOTP</name>
<dbReference type="CDD" id="cd01948">
    <property type="entry name" value="EAL"/>
    <property type="match status" value="1"/>
</dbReference>
<dbReference type="NCBIfam" id="TIGR00254">
    <property type="entry name" value="GGDEF"/>
    <property type="match status" value="1"/>
</dbReference>